<dbReference type="InterPro" id="IPR036457">
    <property type="entry name" value="PPM-type-like_dom_sf"/>
</dbReference>
<feature type="transmembrane region" description="Helical" evidence="2">
    <location>
        <begin position="29"/>
        <end position="58"/>
    </location>
</feature>
<dbReference type="InterPro" id="IPR001932">
    <property type="entry name" value="PPM-type_phosphatase-like_dom"/>
</dbReference>
<comment type="caution">
    <text evidence="4">The sequence shown here is derived from an EMBL/GenBank/DDBJ whole genome shotgun (WGS) entry which is preliminary data.</text>
</comment>
<keyword evidence="2" id="KW-1133">Transmembrane helix</keyword>
<keyword evidence="2" id="KW-0472">Membrane</keyword>
<feature type="transmembrane region" description="Helical" evidence="2">
    <location>
        <begin position="70"/>
        <end position="91"/>
    </location>
</feature>
<keyword evidence="1" id="KW-0378">Hydrolase</keyword>
<dbReference type="RefSeq" id="WP_344632404.1">
    <property type="nucleotide sequence ID" value="NZ_BAAATJ010000019.1"/>
</dbReference>
<dbReference type="Proteomes" id="UP001500058">
    <property type="component" value="Unassembled WGS sequence"/>
</dbReference>
<dbReference type="PANTHER" id="PTHR43156:SF2">
    <property type="entry name" value="STAGE II SPORULATION PROTEIN E"/>
    <property type="match status" value="1"/>
</dbReference>
<feature type="domain" description="PPM-type phosphatase" evidence="3">
    <location>
        <begin position="146"/>
        <end position="374"/>
    </location>
</feature>
<accession>A0ABN3IME7</accession>
<dbReference type="Gene3D" id="3.60.40.10">
    <property type="entry name" value="PPM-type phosphatase domain"/>
    <property type="match status" value="1"/>
</dbReference>
<evidence type="ECO:0000256" key="1">
    <source>
        <dbReference type="ARBA" id="ARBA00022801"/>
    </source>
</evidence>
<dbReference type="InterPro" id="IPR052016">
    <property type="entry name" value="Bact_Sigma-Reg"/>
</dbReference>
<evidence type="ECO:0000259" key="3">
    <source>
        <dbReference type="SMART" id="SM00331"/>
    </source>
</evidence>
<proteinExistence type="predicted"/>
<gene>
    <name evidence="4" type="ORF">GCM10010420_39530</name>
</gene>
<dbReference type="PANTHER" id="PTHR43156">
    <property type="entry name" value="STAGE II SPORULATION PROTEIN E-RELATED"/>
    <property type="match status" value="1"/>
</dbReference>
<keyword evidence="2" id="KW-0812">Transmembrane</keyword>
<evidence type="ECO:0000256" key="2">
    <source>
        <dbReference type="SAM" id="Phobius"/>
    </source>
</evidence>
<sequence length="383" mass="39683">MYGEAWHGTSDDGGRARVRSIPGIGRPPWLLPLVLIALGVIVDLLIPSSLLVGSLFAAPMAAAALWTGRGTVLTGAVATALVLLLVVWANVLSVVEGVLRVTAMSAVSALAVAVHHALHHSELRLASVRRVAEAVQLAVLPVPPSRIGDLRFAVRYEAAQVNALIGGDMYGVQRTPHGVRMLVGDVRGKGLDAVAVVTVVFGAFREAAETEPDLGSVADRIEHSLVRERGQRGGAGRLEGFVTAVLAEVPAGAPGTLRIVNRGHPPPLLLPADGASPRLLEPDSYALPLGLGDLAVGGGHAEPVPFPPGSLLLLYTDGLTEARNAAGAFYDPVARLRGRRFTGPGALLDALVEDVGAYTGGGTDDDMAMLAVMREPATPPAAR</sequence>
<protein>
    <submittedName>
        <fullName evidence="4">PP2C family protein-serine/threonine phosphatase</fullName>
    </submittedName>
</protein>
<name>A0ABN3IME7_9ACTN</name>
<reference evidence="4 5" key="1">
    <citation type="journal article" date="2019" name="Int. J. Syst. Evol. Microbiol.">
        <title>The Global Catalogue of Microorganisms (GCM) 10K type strain sequencing project: providing services to taxonomists for standard genome sequencing and annotation.</title>
        <authorList>
            <consortium name="The Broad Institute Genomics Platform"/>
            <consortium name="The Broad Institute Genome Sequencing Center for Infectious Disease"/>
            <person name="Wu L."/>
            <person name="Ma J."/>
        </authorList>
    </citation>
    <scope>NUCLEOTIDE SEQUENCE [LARGE SCALE GENOMIC DNA]</scope>
    <source>
        <strain evidence="4 5">JCM 6921</strain>
    </source>
</reference>
<dbReference type="SMART" id="SM00331">
    <property type="entry name" value="PP2C_SIG"/>
    <property type="match status" value="1"/>
</dbReference>
<dbReference type="Pfam" id="PF07228">
    <property type="entry name" value="SpoIIE"/>
    <property type="match status" value="1"/>
</dbReference>
<evidence type="ECO:0000313" key="4">
    <source>
        <dbReference type="EMBL" id="GAA2407524.1"/>
    </source>
</evidence>
<dbReference type="EMBL" id="BAAATJ010000019">
    <property type="protein sequence ID" value="GAA2407524.1"/>
    <property type="molecule type" value="Genomic_DNA"/>
</dbReference>
<evidence type="ECO:0000313" key="5">
    <source>
        <dbReference type="Proteomes" id="UP001500058"/>
    </source>
</evidence>
<keyword evidence="5" id="KW-1185">Reference proteome</keyword>
<organism evidence="4 5">
    <name type="scientific">Streptomyces glaucosporus</name>
    <dbReference type="NCBI Taxonomy" id="284044"/>
    <lineage>
        <taxon>Bacteria</taxon>
        <taxon>Bacillati</taxon>
        <taxon>Actinomycetota</taxon>
        <taxon>Actinomycetes</taxon>
        <taxon>Kitasatosporales</taxon>
        <taxon>Streptomycetaceae</taxon>
        <taxon>Streptomyces</taxon>
    </lineage>
</organism>
<dbReference type="SUPFAM" id="SSF81606">
    <property type="entry name" value="PP2C-like"/>
    <property type="match status" value="1"/>
</dbReference>